<sequence length="71" mass="7792">MFDKHITTLKAYIKGLPDLMAGAFSKMELRASNLLSHLDNVNVIKASESVFVTEGETAEVVINTTQPIGVW</sequence>
<dbReference type="EMBL" id="JAFHLB010000030">
    <property type="protein sequence ID" value="MBN3579755.1"/>
    <property type="molecule type" value="Genomic_DNA"/>
</dbReference>
<comment type="caution">
    <text evidence="1">The sequence shown here is derived from an EMBL/GenBank/DDBJ whole genome shotgun (WGS) entry which is preliminary data.</text>
</comment>
<evidence type="ECO:0000313" key="2">
    <source>
        <dbReference type="Proteomes" id="UP000779070"/>
    </source>
</evidence>
<reference evidence="1 2" key="1">
    <citation type="submission" date="2021-02" db="EMBL/GenBank/DDBJ databases">
        <title>Draft Genome Sequences of 5 Vibrio neptunius Strains Isolated From of Bivalve Hatcheries.</title>
        <authorList>
            <person name="Galvis F."/>
            <person name="Barja J.L."/>
            <person name="Lemos M.L."/>
            <person name="Balado M."/>
        </authorList>
    </citation>
    <scope>NUCLEOTIDE SEQUENCE [LARGE SCALE GENOMIC DNA]</scope>
    <source>
        <strain evidence="1 2">PP-145.98</strain>
    </source>
</reference>
<evidence type="ECO:0000313" key="1">
    <source>
        <dbReference type="EMBL" id="MBN3579755.1"/>
    </source>
</evidence>
<keyword evidence="2" id="KW-1185">Reference proteome</keyword>
<proteinExistence type="predicted"/>
<dbReference type="Proteomes" id="UP000779070">
    <property type="component" value="Unassembled WGS sequence"/>
</dbReference>
<accession>A0ABS3A6U7</accession>
<name>A0ABS3A6U7_9VIBR</name>
<organism evidence="1 2">
    <name type="scientific">Vibrio neptunius</name>
    <dbReference type="NCBI Taxonomy" id="170651"/>
    <lineage>
        <taxon>Bacteria</taxon>
        <taxon>Pseudomonadati</taxon>
        <taxon>Pseudomonadota</taxon>
        <taxon>Gammaproteobacteria</taxon>
        <taxon>Vibrionales</taxon>
        <taxon>Vibrionaceae</taxon>
        <taxon>Vibrio</taxon>
    </lineage>
</organism>
<dbReference type="RefSeq" id="WP_206371666.1">
    <property type="nucleotide sequence ID" value="NZ_CAWPTM010000104.1"/>
</dbReference>
<protein>
    <submittedName>
        <fullName evidence="1">Uncharacterized protein</fullName>
    </submittedName>
</protein>
<gene>
    <name evidence="1" type="ORF">JYA62_19025</name>
</gene>